<feature type="region of interest" description="Disordered" evidence="9">
    <location>
        <begin position="432"/>
        <end position="453"/>
    </location>
</feature>
<dbReference type="PRINTS" id="PR01333">
    <property type="entry name" value="2POREKCHANEL"/>
</dbReference>
<dbReference type="Gene3D" id="1.10.287.70">
    <property type="match status" value="1"/>
</dbReference>
<evidence type="ECO:0000256" key="4">
    <source>
        <dbReference type="ARBA" id="ARBA00022989"/>
    </source>
</evidence>
<reference evidence="12" key="2">
    <citation type="submission" date="2022-06" db="UniProtKB">
        <authorList>
            <consortium name="EnsemblMetazoa"/>
        </authorList>
    </citation>
    <scope>IDENTIFICATION</scope>
    <source>
        <strain evidence="12">PS312</strain>
    </source>
</reference>
<organism evidence="12 13">
    <name type="scientific">Pristionchus pacificus</name>
    <name type="common">Parasitic nematode worm</name>
    <dbReference type="NCBI Taxonomy" id="54126"/>
    <lineage>
        <taxon>Eukaryota</taxon>
        <taxon>Metazoa</taxon>
        <taxon>Ecdysozoa</taxon>
        <taxon>Nematoda</taxon>
        <taxon>Chromadorea</taxon>
        <taxon>Rhabditida</taxon>
        <taxon>Rhabditina</taxon>
        <taxon>Diplogasteromorpha</taxon>
        <taxon>Diplogasteroidea</taxon>
        <taxon>Neodiplogasteridae</taxon>
        <taxon>Pristionchus</taxon>
    </lineage>
</organism>
<comment type="similarity">
    <text evidence="8">Belongs to the two pore domain potassium channel (TC 1.A.1.8) family.</text>
</comment>
<evidence type="ECO:0000313" key="12">
    <source>
        <dbReference type="EnsemblMetazoa" id="PPA00777.1"/>
    </source>
</evidence>
<reference evidence="13" key="1">
    <citation type="journal article" date="2008" name="Nat. Genet.">
        <title>The Pristionchus pacificus genome provides a unique perspective on nematode lifestyle and parasitism.</title>
        <authorList>
            <person name="Dieterich C."/>
            <person name="Clifton S.W."/>
            <person name="Schuster L.N."/>
            <person name="Chinwalla A."/>
            <person name="Delehaunty K."/>
            <person name="Dinkelacker I."/>
            <person name="Fulton L."/>
            <person name="Fulton R."/>
            <person name="Godfrey J."/>
            <person name="Minx P."/>
            <person name="Mitreva M."/>
            <person name="Roeseler W."/>
            <person name="Tian H."/>
            <person name="Witte H."/>
            <person name="Yang S.P."/>
            <person name="Wilson R.K."/>
            <person name="Sommer R.J."/>
        </authorList>
    </citation>
    <scope>NUCLEOTIDE SEQUENCE [LARGE SCALE GENOMIC DNA]</scope>
    <source>
        <strain evidence="13">PS312</strain>
    </source>
</reference>
<evidence type="ECO:0000313" key="13">
    <source>
        <dbReference type="Proteomes" id="UP000005239"/>
    </source>
</evidence>
<accession>A0A2A6BQY8</accession>
<feature type="compositionally biased region" description="Basic and acidic residues" evidence="9">
    <location>
        <begin position="392"/>
        <end position="401"/>
    </location>
</feature>
<evidence type="ECO:0000256" key="9">
    <source>
        <dbReference type="SAM" id="MobiDB-lite"/>
    </source>
</evidence>
<dbReference type="Proteomes" id="UP000005239">
    <property type="component" value="Unassembled WGS sequence"/>
</dbReference>
<dbReference type="OrthoDB" id="5877293at2759"/>
<evidence type="ECO:0000256" key="6">
    <source>
        <dbReference type="ARBA" id="ARBA00023136"/>
    </source>
</evidence>
<feature type="transmembrane region" description="Helical" evidence="10">
    <location>
        <begin position="169"/>
        <end position="188"/>
    </location>
</feature>
<keyword evidence="3 8" id="KW-0812">Transmembrane</keyword>
<gene>
    <name evidence="12" type="primary">WBGene00090331</name>
</gene>
<feature type="transmembrane region" description="Helical" evidence="10">
    <location>
        <begin position="262"/>
        <end position="279"/>
    </location>
</feature>
<dbReference type="EnsemblMetazoa" id="PPA00777.1">
    <property type="protein sequence ID" value="PPA00777.1"/>
    <property type="gene ID" value="WBGene00090331"/>
</dbReference>
<keyword evidence="2 8" id="KW-0813">Transport</keyword>
<evidence type="ECO:0000259" key="11">
    <source>
        <dbReference type="Pfam" id="PF07885"/>
    </source>
</evidence>
<keyword evidence="6 10" id="KW-0472">Membrane</keyword>
<feature type="domain" description="Potassium channel" evidence="11">
    <location>
        <begin position="234"/>
        <end position="284"/>
    </location>
</feature>
<dbReference type="PANTHER" id="PTHR11003">
    <property type="entry name" value="POTASSIUM CHANNEL, SUBFAMILY K"/>
    <property type="match status" value="1"/>
</dbReference>
<evidence type="ECO:0000256" key="3">
    <source>
        <dbReference type="ARBA" id="ARBA00022692"/>
    </source>
</evidence>
<dbReference type="Pfam" id="PF07885">
    <property type="entry name" value="Ion_trans_2"/>
    <property type="match status" value="2"/>
</dbReference>
<dbReference type="InterPro" id="IPR013099">
    <property type="entry name" value="K_chnl_dom"/>
</dbReference>
<accession>A0A8R1Y3U1</accession>
<dbReference type="GO" id="GO:0005886">
    <property type="term" value="C:plasma membrane"/>
    <property type="evidence" value="ECO:0000318"/>
    <property type="project" value="GO_Central"/>
</dbReference>
<evidence type="ECO:0000256" key="1">
    <source>
        <dbReference type="ARBA" id="ARBA00004141"/>
    </source>
</evidence>
<evidence type="ECO:0000256" key="10">
    <source>
        <dbReference type="SAM" id="Phobius"/>
    </source>
</evidence>
<evidence type="ECO:0000256" key="5">
    <source>
        <dbReference type="ARBA" id="ARBA00023065"/>
    </source>
</evidence>
<keyword evidence="4 10" id="KW-1133">Transmembrane helix</keyword>
<dbReference type="GO" id="GO:0071805">
    <property type="term" value="P:potassium ion transmembrane transport"/>
    <property type="evidence" value="ECO:0000318"/>
    <property type="project" value="GO_Central"/>
</dbReference>
<evidence type="ECO:0000256" key="2">
    <source>
        <dbReference type="ARBA" id="ARBA00022448"/>
    </source>
</evidence>
<dbReference type="GO" id="GO:0015271">
    <property type="term" value="F:outward rectifier potassium channel activity"/>
    <property type="evidence" value="ECO:0000318"/>
    <property type="project" value="GO_Central"/>
</dbReference>
<keyword evidence="7 8" id="KW-0407">Ion channel</keyword>
<dbReference type="SUPFAM" id="SSF81324">
    <property type="entry name" value="Voltage-gated potassium channels"/>
    <property type="match status" value="2"/>
</dbReference>
<dbReference type="GO" id="GO:0022841">
    <property type="term" value="F:potassium ion leak channel activity"/>
    <property type="evidence" value="ECO:0000318"/>
    <property type="project" value="GO_Central"/>
</dbReference>
<evidence type="ECO:0000256" key="7">
    <source>
        <dbReference type="ARBA" id="ARBA00023303"/>
    </source>
</evidence>
<dbReference type="InterPro" id="IPR003280">
    <property type="entry name" value="2pore_dom_K_chnl"/>
</dbReference>
<keyword evidence="13" id="KW-1185">Reference proteome</keyword>
<protein>
    <submittedName>
        <fullName evidence="12">Twk-6</fullName>
    </submittedName>
</protein>
<comment type="subcellular location">
    <subcellularLocation>
        <location evidence="1">Membrane</location>
        <topology evidence="1">Multi-pass membrane protein</topology>
    </subcellularLocation>
</comment>
<feature type="transmembrane region" description="Helical" evidence="10">
    <location>
        <begin position="230"/>
        <end position="250"/>
    </location>
</feature>
<feature type="region of interest" description="Disordered" evidence="9">
    <location>
        <begin position="392"/>
        <end position="416"/>
    </location>
</feature>
<dbReference type="AlphaFoldDB" id="A0A2A6BQY8"/>
<dbReference type="PANTHER" id="PTHR11003:SF337">
    <property type="entry name" value="POTASSIUM CHANNEL DOMAIN-CONTAINING PROTEIN"/>
    <property type="match status" value="1"/>
</dbReference>
<evidence type="ECO:0000256" key="8">
    <source>
        <dbReference type="RuleBase" id="RU003857"/>
    </source>
</evidence>
<keyword evidence="5 8" id="KW-0406">Ion transport</keyword>
<sequence length="453" mass="51275">MRQSDRSVGEVKSHPRVEHLRSRNIHRVRYHSFFSNSDSLVSEESASEEDVEPPSCVLVMIILLIVASVVVVLMLLGTAIFWVRGVAIGTSESRPKNFTGCLEKARVEGNKHLGNKSISREELILLTLEVAKTCDLDKKMILSTSDAAVYSWSLYSTVGYGDMFMHSGLGQAVTVFYAFFSSALYLALKAECGTIIARHLSDFIHFFRMAWRKIRCFKHRDPHPHPLRPIVRFFICLGLFFFLMFLLAVYMKMVEDWPWGRAIYFAYITMALIGLGDVVPDKKVPFIICAQPLLVVGDTLFSQVNWYMQDRLRFGLHTLLRLCQCERKDDKDDAENVYPSVTSKMLPIMVPATSVTALNAKNNNKKMTKKERKLFKARRKESNYSLRKIPNEKVFGPDRKRTSQTTTSTSSAPKTAIAKAYETTTIEFTLRSAVAAPPTQSGSGEPIEKESLL</sequence>
<name>A0A2A6BQY8_PRIPA</name>
<proteinExistence type="inferred from homology"/>
<feature type="transmembrane region" description="Helical" evidence="10">
    <location>
        <begin position="57"/>
        <end position="83"/>
    </location>
</feature>
<feature type="domain" description="Potassium channel" evidence="11">
    <location>
        <begin position="128"/>
        <end position="196"/>
    </location>
</feature>